<protein>
    <submittedName>
        <fullName evidence="8">Precorrin-3B synthase</fullName>
    </submittedName>
</protein>
<keyword evidence="4" id="KW-0560">Oxidoreductase</keyword>
<dbReference type="GO" id="GO:0051539">
    <property type="term" value="F:4 iron, 4 sulfur cluster binding"/>
    <property type="evidence" value="ECO:0007669"/>
    <property type="project" value="UniProtKB-KW"/>
</dbReference>
<keyword evidence="5" id="KW-0408">Iron</keyword>
<dbReference type="InterPro" id="IPR051329">
    <property type="entry name" value="NIR_SIR_4Fe-4S"/>
</dbReference>
<evidence type="ECO:0000256" key="1">
    <source>
        <dbReference type="ARBA" id="ARBA00022485"/>
    </source>
</evidence>
<keyword evidence="2" id="KW-0349">Heme</keyword>
<evidence type="ECO:0000313" key="9">
    <source>
        <dbReference type="Proteomes" id="UP000655208"/>
    </source>
</evidence>
<dbReference type="AlphaFoldDB" id="A0A917SK58"/>
<dbReference type="GO" id="GO:0016491">
    <property type="term" value="F:oxidoreductase activity"/>
    <property type="evidence" value="ECO:0007669"/>
    <property type="project" value="UniProtKB-KW"/>
</dbReference>
<reference evidence="8" key="1">
    <citation type="journal article" date="2014" name="Int. J. Syst. Evol. Microbiol.">
        <title>Complete genome sequence of Corynebacterium casei LMG S-19264T (=DSM 44701T), isolated from a smear-ripened cheese.</title>
        <authorList>
            <consortium name="US DOE Joint Genome Institute (JGI-PGF)"/>
            <person name="Walter F."/>
            <person name="Albersmeier A."/>
            <person name="Kalinowski J."/>
            <person name="Ruckert C."/>
        </authorList>
    </citation>
    <scope>NUCLEOTIDE SEQUENCE</scope>
    <source>
        <strain evidence="8">CGMCC 4.7308</strain>
    </source>
</reference>
<keyword evidence="6" id="KW-0411">Iron-sulfur</keyword>
<reference evidence="8" key="2">
    <citation type="submission" date="2020-09" db="EMBL/GenBank/DDBJ databases">
        <authorList>
            <person name="Sun Q."/>
            <person name="Zhou Y."/>
        </authorList>
    </citation>
    <scope>NUCLEOTIDE SEQUENCE</scope>
    <source>
        <strain evidence="8">CGMCC 4.7308</strain>
    </source>
</reference>
<dbReference type="SUPFAM" id="SSF56014">
    <property type="entry name" value="Nitrite and sulphite reductase 4Fe-4S domain-like"/>
    <property type="match status" value="1"/>
</dbReference>
<dbReference type="SUPFAM" id="SSF55124">
    <property type="entry name" value="Nitrite/Sulfite reductase N-terminal domain-like"/>
    <property type="match status" value="2"/>
</dbReference>
<sequence>MTAMLRPAADRCPGLLRLHLAADGALVRIKVPGGRMTGRAWQVVAGAAARFGDGDVALTGRGGLQIRGIRPGPGGAAPDELVGTVVAAGLLPSRTHDRVRSILCSPLTGRVGGRADLRPVVDRLDALLCADPELAALSGRFLFTVDDRGDLAGLPGDLGVRALDRGTVRLRIGALAGERVPVTDAAAALVALAHRFLAVRGDAWQVRDLPGRGVELGGRPLPAESAGTADPAPAPGLLVQRDGHHAVVALAPLGLVDPARSAAVVRAAAAGGDRLVVTPWRSVVVADLPAGRSAEVLDTLGAAGWVVDPASGWRGVTACTGAPGCVRSAGDTRTPARSLAAARRPTDLPVHVVGCERRCGVPAGPHRELRVTG</sequence>
<proteinExistence type="predicted"/>
<evidence type="ECO:0000256" key="5">
    <source>
        <dbReference type="ARBA" id="ARBA00023004"/>
    </source>
</evidence>
<evidence type="ECO:0000256" key="3">
    <source>
        <dbReference type="ARBA" id="ARBA00022723"/>
    </source>
</evidence>
<dbReference type="PANTHER" id="PTHR32439">
    <property type="entry name" value="FERREDOXIN--NITRITE REDUCTASE, CHLOROPLASTIC"/>
    <property type="match status" value="1"/>
</dbReference>
<evidence type="ECO:0000313" key="8">
    <source>
        <dbReference type="EMBL" id="GGL85259.1"/>
    </source>
</evidence>
<dbReference type="GO" id="GO:0046872">
    <property type="term" value="F:metal ion binding"/>
    <property type="evidence" value="ECO:0007669"/>
    <property type="project" value="UniProtKB-KW"/>
</dbReference>
<keyword evidence="3" id="KW-0479">Metal-binding</keyword>
<organism evidence="8 9">
    <name type="scientific">Nakamurella endophytica</name>
    <dbReference type="NCBI Taxonomy" id="1748367"/>
    <lineage>
        <taxon>Bacteria</taxon>
        <taxon>Bacillati</taxon>
        <taxon>Actinomycetota</taxon>
        <taxon>Actinomycetes</taxon>
        <taxon>Nakamurellales</taxon>
        <taxon>Nakamurellaceae</taxon>
        <taxon>Nakamurella</taxon>
    </lineage>
</organism>
<dbReference type="InterPro" id="IPR045854">
    <property type="entry name" value="NO2/SO3_Rdtase_4Fe4S_sf"/>
</dbReference>
<dbReference type="InterPro" id="IPR036136">
    <property type="entry name" value="Nit/Sulf_reduc_fer-like_dom_sf"/>
</dbReference>
<dbReference type="EMBL" id="BMNA01000001">
    <property type="protein sequence ID" value="GGL85259.1"/>
    <property type="molecule type" value="Genomic_DNA"/>
</dbReference>
<dbReference type="PANTHER" id="PTHR32439:SF9">
    <property type="entry name" value="BLR3264 PROTEIN"/>
    <property type="match status" value="1"/>
</dbReference>
<evidence type="ECO:0000256" key="6">
    <source>
        <dbReference type="ARBA" id="ARBA00023014"/>
    </source>
</evidence>
<dbReference type="Pfam" id="PF03460">
    <property type="entry name" value="NIR_SIR_ferr"/>
    <property type="match status" value="1"/>
</dbReference>
<dbReference type="Gene3D" id="3.90.480.20">
    <property type="match status" value="1"/>
</dbReference>
<feature type="domain" description="Nitrite/Sulfite reductase ferredoxin-like" evidence="7">
    <location>
        <begin position="26"/>
        <end position="71"/>
    </location>
</feature>
<evidence type="ECO:0000256" key="4">
    <source>
        <dbReference type="ARBA" id="ARBA00023002"/>
    </source>
</evidence>
<gene>
    <name evidence="8" type="primary">cobG</name>
    <name evidence="8" type="ORF">GCM10011594_01170</name>
</gene>
<accession>A0A917SK58</accession>
<comment type="caution">
    <text evidence="8">The sequence shown here is derived from an EMBL/GenBank/DDBJ whole genome shotgun (WGS) entry which is preliminary data.</text>
</comment>
<dbReference type="Proteomes" id="UP000655208">
    <property type="component" value="Unassembled WGS sequence"/>
</dbReference>
<evidence type="ECO:0000259" key="7">
    <source>
        <dbReference type="Pfam" id="PF03460"/>
    </source>
</evidence>
<name>A0A917SK58_9ACTN</name>
<evidence type="ECO:0000256" key="2">
    <source>
        <dbReference type="ARBA" id="ARBA00022617"/>
    </source>
</evidence>
<keyword evidence="9" id="KW-1185">Reference proteome</keyword>
<dbReference type="InterPro" id="IPR005117">
    <property type="entry name" value="NiRdtase/SiRdtase_haem-b_fer"/>
</dbReference>
<keyword evidence="1" id="KW-0004">4Fe-4S</keyword>